<name>A0A221KER1_VITFI</name>
<gene>
    <name evidence="2" type="ORF">VITFI_CDS1740</name>
</gene>
<evidence type="ECO:0000313" key="3">
    <source>
        <dbReference type="Proteomes" id="UP000199729"/>
    </source>
</evidence>
<feature type="domain" description="LicD/FKTN/FKRP nucleotidyltransferase" evidence="1">
    <location>
        <begin position="347"/>
        <end position="375"/>
    </location>
</feature>
<keyword evidence="3" id="KW-1185">Reference proteome</keyword>
<proteinExistence type="predicted"/>
<dbReference type="EMBL" id="CP022423">
    <property type="protein sequence ID" value="ASM77518.1"/>
    <property type="molecule type" value="Genomic_DNA"/>
</dbReference>
<evidence type="ECO:0000313" key="2">
    <source>
        <dbReference type="EMBL" id="ASM77518.1"/>
    </source>
</evidence>
<dbReference type="Pfam" id="PF04991">
    <property type="entry name" value="LicD"/>
    <property type="match status" value="1"/>
</dbReference>
<dbReference type="GO" id="GO:0009100">
    <property type="term" value="P:glycoprotein metabolic process"/>
    <property type="evidence" value="ECO:0007669"/>
    <property type="project" value="UniProtKB-ARBA"/>
</dbReference>
<dbReference type="InterPro" id="IPR007074">
    <property type="entry name" value="LicD/FKTN/FKRP_NTP_transf"/>
</dbReference>
<evidence type="ECO:0000259" key="1">
    <source>
        <dbReference type="Pfam" id="PF04991"/>
    </source>
</evidence>
<sequence length="502" mass="55585">MCCNAVTSVITKEQMKPFIFGSHDGTEIIFLFTPRLVDSVMFQLRVPGSLTVGHVEAFCEGVWVALDDAVIDAVVLSSERRAPQEWLTAKGNRFLVTKREKKPFAELKFKKAMNLSGLRICNRSDGAWSNSCYLSVGVANRGEASKAALFSNGSGDFLQDYEAWLYRSALQESPNEQISQLIEAFREKWLMALDAHEKAEKPGADLLWEHSAVDRLVGNAAQVPCAISATQLVSWVRYLLSIALQLKMLGASGRDLIVFEFLLRCLALDAKTAFGRLKFSPIDQLDNVLYDSINQALLRPEIVNQRGALVMLGHGVFARNERPSDQALLECTQVIADDLAALPGTDLYLSYGALLGIVRDGRLLPHDDDVDLLFVASSRESLVNQIDLLVGRIKSLGFKVSRRMTNGSDLPFLICTAGAKHVDVFLGWRDSSSGQVYLPMAGVRYGAVPDVFFQTPQKLHMENCNLPIPTDPIGFLMARYGEGWSTPDPLFRLREGHRSIAL</sequence>
<dbReference type="Proteomes" id="UP000199729">
    <property type="component" value="Chromosome"/>
</dbReference>
<dbReference type="KEGG" id="vff:VITFI_CDS1740"/>
<reference evidence="2 3" key="1">
    <citation type="submission" date="2017-07" db="EMBL/GenBank/DDBJ databases">
        <title>Complete Genome Sequence of the cosmetic ferment Vitreoscilla filiformis (ATCC15551).</title>
        <authorList>
            <person name="Contreras S."/>
            <person name="Sagory-Zalkind P."/>
            <person name="Blanquart H."/>
            <person name="Iltis A."/>
            <person name="Morand S.C."/>
        </authorList>
    </citation>
    <scope>NUCLEOTIDE SEQUENCE [LARGE SCALE GENOMIC DNA]</scope>
    <source>
        <strain evidence="2 3">ATCC 15551</strain>
    </source>
</reference>
<protein>
    <recommendedName>
        <fullName evidence="1">LicD/FKTN/FKRP nucleotidyltransferase domain-containing protein</fullName>
    </recommendedName>
</protein>
<dbReference type="AlphaFoldDB" id="A0A221KER1"/>
<accession>A0A221KER1</accession>
<organism evidence="2 3">
    <name type="scientific">Vitreoscilla filiformis</name>
    <dbReference type="NCBI Taxonomy" id="63"/>
    <lineage>
        <taxon>Bacteria</taxon>
        <taxon>Pseudomonadati</taxon>
        <taxon>Pseudomonadota</taxon>
        <taxon>Betaproteobacteria</taxon>
        <taxon>Neisseriales</taxon>
        <taxon>Neisseriaceae</taxon>
        <taxon>Vitreoscilla</taxon>
    </lineage>
</organism>